<dbReference type="AlphaFoldDB" id="A0A1G5V154"/>
<dbReference type="Proteomes" id="UP000198588">
    <property type="component" value="Unassembled WGS sequence"/>
</dbReference>
<protein>
    <submittedName>
        <fullName evidence="1">Uncharacterized protein</fullName>
    </submittedName>
</protein>
<organism evidence="1 2">
    <name type="scientific">Mesorhizobium qingshengii</name>
    <dbReference type="NCBI Taxonomy" id="1165689"/>
    <lineage>
        <taxon>Bacteria</taxon>
        <taxon>Pseudomonadati</taxon>
        <taxon>Pseudomonadota</taxon>
        <taxon>Alphaproteobacteria</taxon>
        <taxon>Hyphomicrobiales</taxon>
        <taxon>Phyllobacteriaceae</taxon>
        <taxon>Mesorhizobium</taxon>
    </lineage>
</organism>
<name>A0A1G5V154_9HYPH</name>
<evidence type="ECO:0000313" key="1">
    <source>
        <dbReference type="EMBL" id="SDA38725.1"/>
    </source>
</evidence>
<evidence type="ECO:0000313" key="2">
    <source>
        <dbReference type="Proteomes" id="UP000198588"/>
    </source>
</evidence>
<gene>
    <name evidence="1" type="ORF">SAMN02927914_00065</name>
</gene>
<accession>A0A1G5V154</accession>
<dbReference type="STRING" id="1165689.SAMN02927914_00065"/>
<sequence>MFDINRAGERSKCDQNLTQHVSLFARHAFIESDGLFFRIVEPATEDLDLLFL</sequence>
<reference evidence="1 2" key="1">
    <citation type="submission" date="2016-10" db="EMBL/GenBank/DDBJ databases">
        <authorList>
            <person name="de Groot N.N."/>
        </authorList>
    </citation>
    <scope>NUCLEOTIDE SEQUENCE [LARGE SCALE GENOMIC DNA]</scope>
    <source>
        <strain evidence="1 2">CGMCC 1.12097</strain>
    </source>
</reference>
<dbReference type="EMBL" id="FMXM01000002">
    <property type="protein sequence ID" value="SDA38725.1"/>
    <property type="molecule type" value="Genomic_DNA"/>
</dbReference>
<proteinExistence type="predicted"/>